<dbReference type="SUPFAM" id="SSF57783">
    <property type="entry name" value="Zinc beta-ribbon"/>
    <property type="match status" value="2"/>
</dbReference>
<dbReference type="AlphaFoldDB" id="L0AU47"/>
<keyword evidence="8" id="KW-0539">Nucleus</keyword>
<keyword evidence="4" id="KW-0479">Metal-binding</keyword>
<comment type="similarity">
    <text evidence="2">Belongs to the archaeal RpoM/eukaryotic RPA12/RPB9/RPC11 RNA polymerase family.</text>
</comment>
<protein>
    <submittedName>
        <fullName evidence="11">DNA-directed RNA polymerase II, putative</fullName>
    </submittedName>
</protein>
<evidence type="ECO:0000256" key="2">
    <source>
        <dbReference type="ARBA" id="ARBA00008925"/>
    </source>
</evidence>
<evidence type="ECO:0000256" key="7">
    <source>
        <dbReference type="ARBA" id="ARBA00023163"/>
    </source>
</evidence>
<dbReference type="PANTHER" id="PTHR11239:SF1">
    <property type="entry name" value="DNA-DIRECTED RNA POLYMERASE II SUBUNIT RPB9"/>
    <property type="match status" value="1"/>
</dbReference>
<dbReference type="Proteomes" id="UP000031512">
    <property type="component" value="Chromosome 1"/>
</dbReference>
<evidence type="ECO:0000313" key="11">
    <source>
        <dbReference type="EMBL" id="AFZ79075.1"/>
    </source>
</evidence>
<accession>L0AU47</accession>
<dbReference type="Pfam" id="PF02150">
    <property type="entry name" value="Zn_ribbon_RPB9"/>
    <property type="match status" value="1"/>
</dbReference>
<dbReference type="RefSeq" id="XP_004828741.1">
    <property type="nucleotide sequence ID" value="XM_004828684.1"/>
</dbReference>
<evidence type="ECO:0000256" key="1">
    <source>
        <dbReference type="ARBA" id="ARBA00004604"/>
    </source>
</evidence>
<feature type="domain" description="TFIIS-type" evidence="10">
    <location>
        <begin position="77"/>
        <end position="119"/>
    </location>
</feature>
<proteinExistence type="inferred from homology"/>
<dbReference type="PROSITE" id="PS01030">
    <property type="entry name" value="RNA_POL_M_15KD"/>
    <property type="match status" value="1"/>
</dbReference>
<dbReference type="SMART" id="SM00661">
    <property type="entry name" value="RPOL9"/>
    <property type="match status" value="1"/>
</dbReference>
<comment type="subcellular location">
    <subcellularLocation>
        <location evidence="1">Nucleus</location>
        <location evidence="1">Nucleolus</location>
    </subcellularLocation>
</comment>
<keyword evidence="7" id="KW-0804">Transcription</keyword>
<gene>
    <name evidence="11" type="ORF">BEWA_019200</name>
</gene>
<dbReference type="GeneID" id="15806185"/>
<dbReference type="InterPro" id="IPR019761">
    <property type="entry name" value="DNA-dir_RNA_pol-M_15_CS"/>
</dbReference>
<evidence type="ECO:0000256" key="9">
    <source>
        <dbReference type="PROSITE-ProRule" id="PRU00472"/>
    </source>
</evidence>
<dbReference type="InterPro" id="IPR012164">
    <property type="entry name" value="Rpa12/Rpb9/Rpc10/TFS"/>
</dbReference>
<evidence type="ECO:0000313" key="12">
    <source>
        <dbReference type="Proteomes" id="UP000031512"/>
    </source>
</evidence>
<dbReference type="InterPro" id="IPR001529">
    <property type="entry name" value="Zn_ribbon_RPB9"/>
</dbReference>
<dbReference type="Gene3D" id="2.20.25.10">
    <property type="match status" value="2"/>
</dbReference>
<evidence type="ECO:0000256" key="8">
    <source>
        <dbReference type="ARBA" id="ARBA00023242"/>
    </source>
</evidence>
<dbReference type="GO" id="GO:0003676">
    <property type="term" value="F:nucleic acid binding"/>
    <property type="evidence" value="ECO:0007669"/>
    <property type="project" value="InterPro"/>
</dbReference>
<keyword evidence="6" id="KW-0862">Zinc</keyword>
<dbReference type="GO" id="GO:0003899">
    <property type="term" value="F:DNA-directed RNA polymerase activity"/>
    <property type="evidence" value="ECO:0007669"/>
    <property type="project" value="InterPro"/>
</dbReference>
<dbReference type="GO" id="GO:0005665">
    <property type="term" value="C:RNA polymerase II, core complex"/>
    <property type="evidence" value="ECO:0007669"/>
    <property type="project" value="TreeGrafter"/>
</dbReference>
<evidence type="ECO:0000256" key="6">
    <source>
        <dbReference type="ARBA" id="ARBA00022833"/>
    </source>
</evidence>
<keyword evidence="5 9" id="KW-0863">Zinc-finger</keyword>
<reference evidence="11 12" key="1">
    <citation type="journal article" date="2012" name="BMC Genomics">
        <title>Comparative genomic analysis and phylogenetic position of Theileria equi.</title>
        <authorList>
            <person name="Kappmeyer L.S."/>
            <person name="Thiagarajan M."/>
            <person name="Herndon D.R."/>
            <person name="Ramsay J.D."/>
            <person name="Caler E."/>
            <person name="Djikeng A."/>
            <person name="Gillespie J.J."/>
            <person name="Lau A.O."/>
            <person name="Roalson E.H."/>
            <person name="Silva J.C."/>
            <person name="Silva M.G."/>
            <person name="Suarez C.E."/>
            <person name="Ueti M.W."/>
            <person name="Nene V.M."/>
            <person name="Mealey R.H."/>
            <person name="Knowles D.P."/>
            <person name="Brayton K.A."/>
        </authorList>
    </citation>
    <scope>NUCLEOTIDE SEQUENCE [LARGE SCALE GENOMIC DNA]</scope>
    <source>
        <strain evidence="11 12">WA</strain>
    </source>
</reference>
<name>L0AU47_THEEQ</name>
<dbReference type="Pfam" id="PF01096">
    <property type="entry name" value="Zn_ribbon_TFIIS"/>
    <property type="match status" value="1"/>
</dbReference>
<organism evidence="11 12">
    <name type="scientific">Theileria equi strain WA</name>
    <dbReference type="NCBI Taxonomy" id="1537102"/>
    <lineage>
        <taxon>Eukaryota</taxon>
        <taxon>Sar</taxon>
        <taxon>Alveolata</taxon>
        <taxon>Apicomplexa</taxon>
        <taxon>Aconoidasida</taxon>
        <taxon>Piroplasmida</taxon>
        <taxon>Theileriidae</taxon>
        <taxon>Theileria</taxon>
    </lineage>
</organism>
<dbReference type="GO" id="GO:0008270">
    <property type="term" value="F:zinc ion binding"/>
    <property type="evidence" value="ECO:0007669"/>
    <property type="project" value="UniProtKB-KW"/>
</dbReference>
<dbReference type="InterPro" id="IPR001222">
    <property type="entry name" value="Znf_TFIIS"/>
</dbReference>
<dbReference type="VEuPathDB" id="PiroplasmaDB:BEWA_019200"/>
<evidence type="ECO:0000259" key="10">
    <source>
        <dbReference type="PROSITE" id="PS51133"/>
    </source>
</evidence>
<keyword evidence="12" id="KW-1185">Reference proteome</keyword>
<dbReference type="PANTHER" id="PTHR11239">
    <property type="entry name" value="DNA-DIRECTED RNA POLYMERASE"/>
    <property type="match status" value="1"/>
</dbReference>
<dbReference type="GO" id="GO:0006283">
    <property type="term" value="P:transcription-coupled nucleotide-excision repair"/>
    <property type="evidence" value="ECO:0007669"/>
    <property type="project" value="TreeGrafter"/>
</dbReference>
<dbReference type="STRING" id="1537102.L0AU47"/>
<dbReference type="CDD" id="cd10508">
    <property type="entry name" value="Zn-ribbon_RPB9"/>
    <property type="match status" value="1"/>
</dbReference>
<dbReference type="GO" id="GO:0001193">
    <property type="term" value="P:maintenance of transcriptional fidelity during transcription elongation by RNA polymerase II"/>
    <property type="evidence" value="ECO:0007669"/>
    <property type="project" value="TreeGrafter"/>
</dbReference>
<dbReference type="InterPro" id="IPR034012">
    <property type="entry name" value="Zn_ribbon_RPB9_C"/>
</dbReference>
<dbReference type="GO" id="GO:0006367">
    <property type="term" value="P:transcription initiation at RNA polymerase II promoter"/>
    <property type="evidence" value="ECO:0007669"/>
    <property type="project" value="TreeGrafter"/>
</dbReference>
<dbReference type="EMBL" id="CP001669">
    <property type="protein sequence ID" value="AFZ79075.1"/>
    <property type="molecule type" value="Genomic_DNA"/>
</dbReference>
<dbReference type="eggNOG" id="KOG2691">
    <property type="taxonomic scope" value="Eukaryota"/>
</dbReference>
<evidence type="ECO:0000256" key="3">
    <source>
        <dbReference type="ARBA" id="ARBA00022478"/>
    </source>
</evidence>
<dbReference type="OrthoDB" id="282270at2759"/>
<evidence type="ECO:0000256" key="5">
    <source>
        <dbReference type="ARBA" id="ARBA00022771"/>
    </source>
</evidence>
<dbReference type="KEGG" id="beq:BEWA_019200"/>
<dbReference type="GO" id="GO:0005730">
    <property type="term" value="C:nucleolus"/>
    <property type="evidence" value="ECO:0007669"/>
    <property type="project" value="UniProtKB-SubCell"/>
</dbReference>
<evidence type="ECO:0000256" key="4">
    <source>
        <dbReference type="ARBA" id="ARBA00022723"/>
    </source>
</evidence>
<sequence length="166" mass="19280">MSELNFCPECNNILYARADSRKQQLKYFCRQCDFSRWADSNSSTDNCIYRTSYNYDSKEDIFVSPLVIKDPTLGRTTHWKCLKCGFQKAVFFQLPERVTDDAMKLVFVCCNSGCGYWSKQIYDNTQNIHNTGPKLATEESVKANIEAEKRTRNIFYGDVDNFFSDT</sequence>
<keyword evidence="3 11" id="KW-0240">DNA-directed RNA polymerase</keyword>
<dbReference type="PROSITE" id="PS51133">
    <property type="entry name" value="ZF_TFIIS_2"/>
    <property type="match status" value="1"/>
</dbReference>